<keyword evidence="3 7" id="KW-0812">Transmembrane</keyword>
<dbReference type="RefSeq" id="WP_086347961.1">
    <property type="nucleotide sequence ID" value="NZ_CP147247.1"/>
</dbReference>
<dbReference type="AlphaFoldDB" id="A0A242KET1"/>
<feature type="domain" description="ABC3 transporter permease C-terminal" evidence="8">
    <location>
        <begin position="708"/>
        <end position="820"/>
    </location>
</feature>
<accession>A0A242KET1</accession>
<comment type="similarity">
    <text evidence="6">Belongs to the ABC-4 integral membrane protein family.</text>
</comment>
<dbReference type="EMBL" id="CP147247">
    <property type="protein sequence ID" value="WYJ89121.1"/>
    <property type="molecule type" value="Genomic_DNA"/>
</dbReference>
<evidence type="ECO:0000256" key="4">
    <source>
        <dbReference type="ARBA" id="ARBA00022989"/>
    </source>
</evidence>
<evidence type="ECO:0000256" key="2">
    <source>
        <dbReference type="ARBA" id="ARBA00022475"/>
    </source>
</evidence>
<dbReference type="EMBL" id="NGMM01000001">
    <property type="protein sequence ID" value="OTP19050.1"/>
    <property type="molecule type" value="Genomic_DNA"/>
</dbReference>
<gene>
    <name evidence="10" type="ORF">A5888_000840</name>
    <name evidence="9" type="ORF">A5888_000864</name>
</gene>
<keyword evidence="2" id="KW-1003">Cell membrane</keyword>
<dbReference type="GO" id="GO:0022857">
    <property type="term" value="F:transmembrane transporter activity"/>
    <property type="evidence" value="ECO:0007669"/>
    <property type="project" value="TreeGrafter"/>
</dbReference>
<reference evidence="10" key="2">
    <citation type="submission" date="2017-05" db="EMBL/GenBank/DDBJ databases">
        <authorList>
            <consortium name="The Broad Institute Genomics Platform"/>
            <consortium name="The Broad Institute Genomic Center for Infectious Diseases"/>
            <person name="Earl A."/>
            <person name="Manson A."/>
            <person name="Schwartman J."/>
            <person name="Gilmore M."/>
            <person name="Abouelleil A."/>
            <person name="Cao P."/>
            <person name="Chapman S."/>
            <person name="Cusick C."/>
            <person name="Shea T."/>
            <person name="Young S."/>
            <person name="Neafsey D."/>
            <person name="Nusbaum C."/>
            <person name="Birren B."/>
        </authorList>
    </citation>
    <scope>NUCLEOTIDE SEQUENCE</scope>
    <source>
        <strain evidence="10">9E7_DIV0242</strain>
    </source>
</reference>
<name>A0A242KET1_9ENTE</name>
<evidence type="ECO:0000259" key="8">
    <source>
        <dbReference type="Pfam" id="PF02687"/>
    </source>
</evidence>
<dbReference type="PANTHER" id="PTHR30572">
    <property type="entry name" value="MEMBRANE COMPONENT OF TRANSPORTER-RELATED"/>
    <property type="match status" value="1"/>
</dbReference>
<feature type="transmembrane region" description="Helical" evidence="7">
    <location>
        <begin position="310"/>
        <end position="333"/>
    </location>
</feature>
<evidence type="ECO:0000313" key="9">
    <source>
        <dbReference type="EMBL" id="OTP19050.1"/>
    </source>
</evidence>
<feature type="transmembrane region" description="Helical" evidence="7">
    <location>
        <begin position="26"/>
        <end position="50"/>
    </location>
</feature>
<dbReference type="Proteomes" id="UP000195141">
    <property type="component" value="Chromosome"/>
</dbReference>
<proteinExistence type="inferred from homology"/>
<evidence type="ECO:0000256" key="5">
    <source>
        <dbReference type="ARBA" id="ARBA00023136"/>
    </source>
</evidence>
<evidence type="ECO:0000256" key="3">
    <source>
        <dbReference type="ARBA" id="ARBA00022692"/>
    </source>
</evidence>
<evidence type="ECO:0000256" key="7">
    <source>
        <dbReference type="SAM" id="Phobius"/>
    </source>
</evidence>
<dbReference type="InterPro" id="IPR003838">
    <property type="entry name" value="ABC3_permease_C"/>
</dbReference>
<feature type="transmembrane region" description="Helical" evidence="7">
    <location>
        <begin position="422"/>
        <end position="443"/>
    </location>
</feature>
<keyword evidence="4 7" id="KW-1133">Transmembrane helix</keyword>
<feature type="transmembrane region" description="Helical" evidence="7">
    <location>
        <begin position="702"/>
        <end position="724"/>
    </location>
</feature>
<evidence type="ECO:0000313" key="10">
    <source>
        <dbReference type="EMBL" id="WYJ89121.1"/>
    </source>
</evidence>
<keyword evidence="5 7" id="KW-0472">Membrane</keyword>
<feature type="transmembrane region" description="Helical" evidence="7">
    <location>
        <begin position="757"/>
        <end position="780"/>
    </location>
</feature>
<dbReference type="PANTHER" id="PTHR30572:SF4">
    <property type="entry name" value="ABC TRANSPORTER PERMEASE YTRF"/>
    <property type="match status" value="1"/>
</dbReference>
<protein>
    <recommendedName>
        <fullName evidence="8">ABC3 transporter permease C-terminal domain-containing protein</fullName>
    </recommendedName>
</protein>
<evidence type="ECO:0000256" key="1">
    <source>
        <dbReference type="ARBA" id="ARBA00004651"/>
    </source>
</evidence>
<feature type="transmembrane region" description="Helical" evidence="7">
    <location>
        <begin position="353"/>
        <end position="372"/>
    </location>
</feature>
<keyword evidence="11" id="KW-1185">Reference proteome</keyword>
<dbReference type="InterPro" id="IPR050250">
    <property type="entry name" value="Macrolide_Exporter_MacB"/>
</dbReference>
<evidence type="ECO:0000313" key="11">
    <source>
        <dbReference type="Proteomes" id="UP000195141"/>
    </source>
</evidence>
<evidence type="ECO:0000256" key="6">
    <source>
        <dbReference type="ARBA" id="ARBA00038076"/>
    </source>
</evidence>
<comment type="subcellular location">
    <subcellularLocation>
        <location evidence="1">Cell membrane</location>
        <topology evidence="1">Multi-pass membrane protein</topology>
    </subcellularLocation>
</comment>
<feature type="domain" description="ABC3 transporter permease C-terminal" evidence="8">
    <location>
        <begin position="261"/>
        <end position="382"/>
    </location>
</feature>
<reference evidence="10" key="3">
    <citation type="submission" date="2024-03" db="EMBL/GenBank/DDBJ databases">
        <title>The Genome Sequence of Enterococcus sp. DIV0242b.</title>
        <authorList>
            <consortium name="The Broad Institute Genomics Platform"/>
            <consortium name="The Broad Institute Microbial Omics Core"/>
            <consortium name="The Broad Institute Genomic Center for Infectious Diseases"/>
            <person name="Earl A."/>
            <person name="Manson A."/>
            <person name="Gilmore M."/>
            <person name="Schwartman J."/>
            <person name="Shea T."/>
            <person name="Abouelleil A."/>
            <person name="Cao P."/>
            <person name="Chapman S."/>
            <person name="Cusick C."/>
            <person name="Young S."/>
            <person name="Neafsey D."/>
            <person name="Nusbaum C."/>
            <person name="Birren B."/>
        </authorList>
    </citation>
    <scope>NUCLEOTIDE SEQUENCE</scope>
    <source>
        <strain evidence="10">9E7_DIV0242</strain>
    </source>
</reference>
<dbReference type="Pfam" id="PF02687">
    <property type="entry name" value="FtsX"/>
    <property type="match status" value="2"/>
</dbReference>
<organism evidence="9">
    <name type="scientific">Candidatus Enterococcus clewellii</name>
    <dbReference type="NCBI Taxonomy" id="1834193"/>
    <lineage>
        <taxon>Bacteria</taxon>
        <taxon>Bacillati</taxon>
        <taxon>Bacillota</taxon>
        <taxon>Bacilli</taxon>
        <taxon>Lactobacillales</taxon>
        <taxon>Enterococcaceae</taxon>
        <taxon>Enterococcus</taxon>
    </lineage>
</organism>
<sequence>MIQVNNRKIIRKLAHDQLKGQKTRSILLTLAIFLSAFMLTTVCSLGVTYYTSLTDFNLSINGSDYDGLISGPTPEQIEAAKSLPEVTHAGIMVGCVTITEYNEMPVSTALAWSDETNWSIQLKPAFKSLEGNYPEKRNDVLLSKVALKKMGITDPKLGMSLDLTFAAYDGIKQETFVLSGYFNDYSNKDRGFISKVFNEAYGTATDDLDRGRLYLNFTTPFISENRVREMEKQLKLGDYQRLYTDTERGGIIMQMLLALALVVLLIMLTAYLLIHNILLISISKDIRFYGLLKTIGTTTKQLKRMVYRQVFVLTVIGLSLGLFLGGLVSQRLVPSMLSALSVYDIPMTTSFHYSIYLIAALFVLLTVFSSSYQPAKLAAAISPIEAATYEGSRQRKKQKASKNGSKIWGMALNNIFRNRVQAFLVFLSLFVGVTSFMAVVTIISGNEADKILNTLDLPDMALINKTSGEDEQTHLFTDETLAEISAIKGVATIYPITAVTVPIEKQTVFTPYYEQAFDRFYQYEFEKGMEEMEAYPKNFRLTFIGIDDEHFDKLAKTQPLTIDREAFIAGDVGILHTLPLLADSLSGVLSQEISYPAFDDTQEITVGAIEERLVSAQYSEFYPELIVSNRFLKRMMENGAFEAHEKMHGKTPFIDHLDIQFKETYDRKTDQAILHLIQENKYIDHESKISRYDNMKQSETQLIFIGGSVAFILAFLGLMNYINLMATSINSRLKEFAILQSIGMTTKQLRKMLLLEGLGYSLISLLLTTTFGLGITYAIFTATNEYGVPFEIPWLFVSIIYAVALLICLSIPLLTLNYFKQSSIVDKLKKD</sequence>
<reference evidence="9" key="1">
    <citation type="submission" date="2017-05" db="EMBL/GenBank/DDBJ databases">
        <title>The Genome Sequence of Enterococcus sp. 9E7_DIV0242.</title>
        <authorList>
            <consortium name="The Broad Institute Genomics Platform"/>
            <consortium name="The Broad Institute Genomic Center for Infectious Diseases"/>
            <person name="Earl A."/>
            <person name="Manson A."/>
            <person name="Schwartman J."/>
            <person name="Gilmore M."/>
            <person name="Abouelleil A."/>
            <person name="Cao P."/>
            <person name="Chapman S."/>
            <person name="Cusick C."/>
            <person name="Shea T."/>
            <person name="Young S."/>
            <person name="Neafsey D."/>
            <person name="Nusbaum C."/>
            <person name="Birren B."/>
        </authorList>
    </citation>
    <scope>NUCLEOTIDE SEQUENCE [LARGE SCALE GENOMIC DNA]</scope>
    <source>
        <strain evidence="9">9E7_DIV0242</strain>
    </source>
</reference>
<dbReference type="GO" id="GO:0005886">
    <property type="term" value="C:plasma membrane"/>
    <property type="evidence" value="ECO:0007669"/>
    <property type="project" value="UniProtKB-SubCell"/>
</dbReference>
<feature type="transmembrane region" description="Helical" evidence="7">
    <location>
        <begin position="251"/>
        <end position="274"/>
    </location>
</feature>
<dbReference type="OrthoDB" id="1694171at2"/>
<feature type="transmembrane region" description="Helical" evidence="7">
    <location>
        <begin position="792"/>
        <end position="819"/>
    </location>
</feature>